<proteinExistence type="predicted"/>
<accession>A0A3B0XNV4</accession>
<dbReference type="EC" id="3.1.7.2" evidence="1"/>
<dbReference type="EMBL" id="UOFI01000185">
    <property type="protein sequence ID" value="VAW69978.1"/>
    <property type="molecule type" value="Genomic_DNA"/>
</dbReference>
<dbReference type="GO" id="GO:0016301">
    <property type="term" value="F:kinase activity"/>
    <property type="evidence" value="ECO:0007669"/>
    <property type="project" value="UniProtKB-KW"/>
</dbReference>
<dbReference type="EC" id="2.7.6.5" evidence="1"/>
<gene>
    <name evidence="1" type="ORF">MNBD_GAMMA09-1705</name>
</gene>
<protein>
    <submittedName>
        <fullName evidence="1">Guanosine-3',5'-bis(Diphosphate) 3'-pyrophosphohydrolase / GTP pyrophosphokinase, (P)ppGpp synthetase II</fullName>
        <ecNumber evidence="1">2.7.6.5</ecNumber>
        <ecNumber evidence="1">3.1.7.2</ecNumber>
    </submittedName>
</protein>
<dbReference type="SUPFAM" id="SSF109604">
    <property type="entry name" value="HD-domain/PDEase-like"/>
    <property type="match status" value="1"/>
</dbReference>
<name>A0A3B0XNV4_9ZZZZ</name>
<keyword evidence="1" id="KW-0378">Hydrolase</keyword>
<organism evidence="1">
    <name type="scientific">hydrothermal vent metagenome</name>
    <dbReference type="NCBI Taxonomy" id="652676"/>
    <lineage>
        <taxon>unclassified sequences</taxon>
        <taxon>metagenomes</taxon>
        <taxon>ecological metagenomes</taxon>
    </lineage>
</organism>
<dbReference type="Gene3D" id="1.10.3210.10">
    <property type="entry name" value="Hypothetical protein af1432"/>
    <property type="match status" value="1"/>
</dbReference>
<sequence length="145" mass="16545">MEHIEENLIEKSLQIALNAYAGQKDKAGKAYILHPLRLMAEMQTEEEMSVALLHDVIEDSDYTAQDLLGMGIPENIVKAVQLLSKVDGESYDDFIDRVLKNKLALKIKKADIEDNINVLRLNSLESKDLERVAKYHRAWQKLNNP</sequence>
<keyword evidence="1" id="KW-0418">Kinase</keyword>
<dbReference type="AlphaFoldDB" id="A0A3B0XNV4"/>
<evidence type="ECO:0000313" key="1">
    <source>
        <dbReference type="EMBL" id="VAW69978.1"/>
    </source>
</evidence>
<reference evidence="1" key="1">
    <citation type="submission" date="2018-06" db="EMBL/GenBank/DDBJ databases">
        <authorList>
            <person name="Zhirakovskaya E."/>
        </authorList>
    </citation>
    <scope>NUCLEOTIDE SEQUENCE</scope>
</reference>
<dbReference type="GO" id="GO:0008893">
    <property type="term" value="F:guanosine-3',5'-bis(diphosphate) 3'-diphosphatase activity"/>
    <property type="evidence" value="ECO:0007669"/>
    <property type="project" value="UniProtKB-EC"/>
</dbReference>
<keyword evidence="1" id="KW-0808">Transferase</keyword>
<dbReference type="GO" id="GO:0008728">
    <property type="term" value="F:GTP diphosphokinase activity"/>
    <property type="evidence" value="ECO:0007669"/>
    <property type="project" value="UniProtKB-EC"/>
</dbReference>